<reference evidence="1 2" key="1">
    <citation type="submission" date="2015-01" db="EMBL/GenBank/DDBJ databases">
        <authorList>
            <person name="MANFREDI Pablo"/>
        </authorList>
    </citation>
    <scope>NUCLEOTIDE SEQUENCE [LARGE SCALE GENOMIC DNA]</scope>
    <source>
        <strain evidence="1 2">Cc11</strain>
    </source>
</reference>
<dbReference type="Proteomes" id="UP000039370">
    <property type="component" value="Unassembled WGS sequence"/>
</dbReference>
<evidence type="ECO:0000313" key="1">
    <source>
        <dbReference type="EMBL" id="CEN53093.1"/>
    </source>
</evidence>
<evidence type="ECO:0000313" key="2">
    <source>
        <dbReference type="Proteomes" id="UP000039370"/>
    </source>
</evidence>
<gene>
    <name evidence="1" type="ORF">CCAN11_490002</name>
</gene>
<proteinExistence type="predicted"/>
<name>A0A0B7ISZ2_9FLAO</name>
<organism evidence="1 2">
    <name type="scientific">Capnocytophaga canimorsus</name>
    <dbReference type="NCBI Taxonomy" id="28188"/>
    <lineage>
        <taxon>Bacteria</taxon>
        <taxon>Pseudomonadati</taxon>
        <taxon>Bacteroidota</taxon>
        <taxon>Flavobacteriia</taxon>
        <taxon>Flavobacteriales</taxon>
        <taxon>Flavobacteriaceae</taxon>
        <taxon>Capnocytophaga</taxon>
    </lineage>
</organism>
<protein>
    <submittedName>
        <fullName evidence="1">Uncharacterized protein</fullName>
    </submittedName>
</protein>
<dbReference type="AlphaFoldDB" id="A0A0B7ISZ2"/>
<sequence length="57" mass="6735">MLVEKPISVFISGYSMMLKQYSFAEKVGNITLLKPDKIKKNAPNKERFFDLFIVFYR</sequence>
<accession>A0A0B7ISZ2</accession>
<dbReference type="EMBL" id="CDOK01000194">
    <property type="protein sequence ID" value="CEN53093.1"/>
    <property type="molecule type" value="Genomic_DNA"/>
</dbReference>